<evidence type="ECO:0000313" key="4">
    <source>
        <dbReference type="Proteomes" id="UP000505020"/>
    </source>
</evidence>
<dbReference type="NCBIfam" id="TIGR02510">
    <property type="entry name" value="NrdE-prime"/>
    <property type="match status" value="1"/>
</dbReference>
<feature type="domain" description="Ribonucleotide reductase large subunit C-terminal" evidence="2">
    <location>
        <begin position="217"/>
        <end position="384"/>
    </location>
</feature>
<accession>A0A7D4BQ02</accession>
<protein>
    <submittedName>
        <fullName evidence="3">Ribonucleoside-diphosphate reductase subunit alpha</fullName>
        <ecNumber evidence="3">1.17.4.1</ecNumber>
    </submittedName>
</protein>
<proteinExistence type="inferred from homology"/>
<dbReference type="GO" id="GO:0009263">
    <property type="term" value="P:deoxyribonucleotide biosynthetic process"/>
    <property type="evidence" value="ECO:0007669"/>
    <property type="project" value="TreeGrafter"/>
</dbReference>
<dbReference type="PANTHER" id="PTHR11573:SF6">
    <property type="entry name" value="RIBONUCLEOSIDE-DIPHOSPHATE REDUCTASE LARGE SUBUNIT"/>
    <property type="match status" value="1"/>
</dbReference>
<feature type="domain" description="Ribonucleotide reductase large subunit C-terminal" evidence="2">
    <location>
        <begin position="388"/>
        <end position="540"/>
    </location>
</feature>
<dbReference type="EMBL" id="CP053941">
    <property type="protein sequence ID" value="QKG92697.1"/>
    <property type="molecule type" value="Genomic_DNA"/>
</dbReference>
<dbReference type="Gene3D" id="3.20.70.20">
    <property type="match status" value="1"/>
</dbReference>
<evidence type="ECO:0000256" key="1">
    <source>
        <dbReference type="ARBA" id="ARBA00010406"/>
    </source>
</evidence>
<evidence type="ECO:0000259" key="2">
    <source>
        <dbReference type="Pfam" id="PF02867"/>
    </source>
</evidence>
<name>A0A7D4BQ02_9EURY</name>
<dbReference type="EC" id="1.17.4.1" evidence="3"/>
<comment type="similarity">
    <text evidence="1">Belongs to the ribonucleoside diphosphate reductase large chain family.</text>
</comment>
<organism evidence="3 4">
    <name type="scientific">Halorubrum salinarum</name>
    <dbReference type="NCBI Taxonomy" id="2739057"/>
    <lineage>
        <taxon>Archaea</taxon>
        <taxon>Methanobacteriati</taxon>
        <taxon>Methanobacteriota</taxon>
        <taxon>Stenosarchaea group</taxon>
        <taxon>Halobacteria</taxon>
        <taxon>Halobacteriales</taxon>
        <taxon>Haloferacaceae</taxon>
        <taxon>Halorubrum</taxon>
    </lineage>
</organism>
<dbReference type="SUPFAM" id="SSF51998">
    <property type="entry name" value="PFL-like glycyl radical enzymes"/>
    <property type="match status" value="1"/>
</dbReference>
<dbReference type="InterPro" id="IPR039718">
    <property type="entry name" value="Rrm1"/>
</dbReference>
<keyword evidence="4" id="KW-1185">Reference proteome</keyword>
<gene>
    <name evidence="3" type="ORF">HPS36_07485</name>
</gene>
<dbReference type="RefSeq" id="WP_173229519.1">
    <property type="nucleotide sequence ID" value="NZ_CP053941.1"/>
</dbReference>
<dbReference type="PRINTS" id="PR01183">
    <property type="entry name" value="RIBORDTASEM1"/>
</dbReference>
<reference evidence="3 4" key="1">
    <citation type="submission" date="2020-05" db="EMBL/GenBank/DDBJ databases">
        <title>Halorubrum RHB-C sp.nov., an extremely halophilic archaeon isolated from solar salt farm.</title>
        <authorList>
            <person name="Ho H."/>
            <person name="Danganan R.E."/>
            <person name="Dedeles G.R."/>
            <person name="Kim S.-G."/>
        </authorList>
    </citation>
    <scope>NUCLEOTIDE SEQUENCE [LARGE SCALE GENOMIC DNA]</scope>
    <source>
        <strain evidence="3 4">RHB-C</strain>
    </source>
</reference>
<dbReference type="Proteomes" id="UP000505020">
    <property type="component" value="Chromosome"/>
</dbReference>
<dbReference type="InterPro" id="IPR013350">
    <property type="entry name" value="RNR_alpha"/>
</dbReference>
<dbReference type="KEGG" id="hsai:HPS36_07485"/>
<dbReference type="GO" id="GO:0005524">
    <property type="term" value="F:ATP binding"/>
    <property type="evidence" value="ECO:0007669"/>
    <property type="project" value="TreeGrafter"/>
</dbReference>
<sequence>MAQTALDGVSEQYTEPFYWLNEDSREFLREGYLIEGVEAEERVRQIAERAEEILGEDGFADRFYEYMSRGFYSLASPIWANFGLDRGLPISCFGSYMEDNIESILYTQAEVGEMTKQGGGTSGYFGELRPRGSPITNNGKSNGSYSFTELFDTIINVISQGETRRGQFAGYIDVEHDDLEEWLNIKTEGDPVQDIYYGVIVGDDWFQAMIDGDEEKRETWADIIETRINVGVPYIIFRGNMNEGKPQVYKDKDYQINASNLCTEIALPATADESFVCCLSSMNALHYDEWKDTDAVETLTRFLDAVMEEFIQRTEGVRFMERAVRFAKRHRAIGIGVLGWHSYLQRNMIPFDSMEAMEKNEEIFRTISERSYEASEALADEFGEPEVLEGYGRRNTTTMSVAPTKSSSVILGQVSPSIEPLKSNYFVRDGAKLKSTQKNRFLQAILAERGKDTREVWDSIANKDGSVQHLDCLTDREKEVFKTFAEIPQMAIINQAAQRQKHIDQAQSVNVSIDPSEVSVKEINQLYIEAWKKGVKSLYYQHSVNAAQKFSRDILECRACES</sequence>
<dbReference type="GeneID" id="55594833"/>
<dbReference type="GO" id="GO:0004748">
    <property type="term" value="F:ribonucleoside-diphosphate reductase activity, thioredoxin disulfide as acceptor"/>
    <property type="evidence" value="ECO:0007669"/>
    <property type="project" value="UniProtKB-EC"/>
</dbReference>
<evidence type="ECO:0000313" key="3">
    <source>
        <dbReference type="EMBL" id="QKG92697.1"/>
    </source>
</evidence>
<dbReference type="AlphaFoldDB" id="A0A7D4BQ02"/>
<dbReference type="Pfam" id="PF02867">
    <property type="entry name" value="Ribonuc_red_lgC"/>
    <property type="match status" value="3"/>
</dbReference>
<dbReference type="GO" id="GO:0005971">
    <property type="term" value="C:ribonucleoside-diphosphate reductase complex"/>
    <property type="evidence" value="ECO:0007669"/>
    <property type="project" value="TreeGrafter"/>
</dbReference>
<dbReference type="InterPro" id="IPR000788">
    <property type="entry name" value="RNR_lg_C"/>
</dbReference>
<dbReference type="PANTHER" id="PTHR11573">
    <property type="entry name" value="RIBONUCLEOSIDE-DIPHOSPHATE REDUCTASE LARGE CHAIN"/>
    <property type="match status" value="1"/>
</dbReference>
<keyword evidence="3" id="KW-0560">Oxidoreductase</keyword>
<dbReference type="NCBIfam" id="NF006577">
    <property type="entry name" value="PRK09102.1"/>
    <property type="match status" value="1"/>
</dbReference>
<feature type="domain" description="Ribonucleotide reductase large subunit C-terminal" evidence="2">
    <location>
        <begin position="91"/>
        <end position="211"/>
    </location>
</feature>